<organism evidence="3 4">
    <name type="scientific">Actinomortierella ambigua</name>
    <dbReference type="NCBI Taxonomy" id="1343610"/>
    <lineage>
        <taxon>Eukaryota</taxon>
        <taxon>Fungi</taxon>
        <taxon>Fungi incertae sedis</taxon>
        <taxon>Mucoromycota</taxon>
        <taxon>Mortierellomycotina</taxon>
        <taxon>Mortierellomycetes</taxon>
        <taxon>Mortierellales</taxon>
        <taxon>Mortierellaceae</taxon>
        <taxon>Actinomortierella</taxon>
    </lineage>
</organism>
<proteinExistence type="predicted"/>
<dbReference type="SUPFAM" id="SSF82771">
    <property type="entry name" value="GIY-YIG endonuclease"/>
    <property type="match status" value="1"/>
</dbReference>
<dbReference type="GO" id="GO:0033557">
    <property type="term" value="C:Slx1-Slx4 complex"/>
    <property type="evidence" value="ECO:0007669"/>
    <property type="project" value="TreeGrafter"/>
</dbReference>
<reference evidence="3" key="1">
    <citation type="journal article" date="2020" name="Fungal Divers.">
        <title>Resolving the Mortierellaceae phylogeny through synthesis of multi-gene phylogenetics and phylogenomics.</title>
        <authorList>
            <person name="Vandepol N."/>
            <person name="Liber J."/>
            <person name="Desiro A."/>
            <person name="Na H."/>
            <person name="Kennedy M."/>
            <person name="Barry K."/>
            <person name="Grigoriev I.V."/>
            <person name="Miller A.N."/>
            <person name="O'Donnell K."/>
            <person name="Stajich J.E."/>
            <person name="Bonito G."/>
        </authorList>
    </citation>
    <scope>NUCLEOTIDE SEQUENCE</scope>
    <source>
        <strain evidence="3">BC1065</strain>
    </source>
</reference>
<dbReference type="InterPro" id="IPR035901">
    <property type="entry name" value="GIY-YIG_endonuc_sf"/>
</dbReference>
<dbReference type="Proteomes" id="UP000807716">
    <property type="component" value="Unassembled WGS sequence"/>
</dbReference>
<dbReference type="InterPro" id="IPR000305">
    <property type="entry name" value="GIY-YIG_endonuc"/>
</dbReference>
<feature type="domain" description="GIY-YIG" evidence="2">
    <location>
        <begin position="10"/>
        <end position="94"/>
    </location>
</feature>
<name>A0A9P6Q5Z7_9FUNG</name>
<keyword evidence="4" id="KW-1185">Reference proteome</keyword>
<dbReference type="GO" id="GO:0008821">
    <property type="term" value="F:crossover junction DNA endonuclease activity"/>
    <property type="evidence" value="ECO:0007669"/>
    <property type="project" value="TreeGrafter"/>
</dbReference>
<dbReference type="GO" id="GO:0000724">
    <property type="term" value="P:double-strand break repair via homologous recombination"/>
    <property type="evidence" value="ECO:0007669"/>
    <property type="project" value="TreeGrafter"/>
</dbReference>
<dbReference type="Pfam" id="PF01541">
    <property type="entry name" value="GIY-YIG"/>
    <property type="match status" value="1"/>
</dbReference>
<evidence type="ECO:0000259" key="2">
    <source>
        <dbReference type="PROSITE" id="PS50164"/>
    </source>
</evidence>
<dbReference type="PANTHER" id="PTHR20208:SF10">
    <property type="entry name" value="STRUCTURE-SPECIFIC ENDONUCLEASE SUBUNIT SLX1"/>
    <property type="match status" value="1"/>
</dbReference>
<feature type="region of interest" description="Disordered" evidence="1">
    <location>
        <begin position="105"/>
        <end position="130"/>
    </location>
</feature>
<feature type="compositionally biased region" description="Polar residues" evidence="1">
    <location>
        <begin position="43"/>
        <end position="52"/>
    </location>
</feature>
<dbReference type="GO" id="GO:0017108">
    <property type="term" value="F:5'-flap endonuclease activity"/>
    <property type="evidence" value="ECO:0007669"/>
    <property type="project" value="TreeGrafter"/>
</dbReference>
<dbReference type="Gene3D" id="3.40.1440.10">
    <property type="entry name" value="GIY-YIG endonuclease"/>
    <property type="match status" value="1"/>
</dbReference>
<evidence type="ECO:0000313" key="3">
    <source>
        <dbReference type="EMBL" id="KAG0261396.1"/>
    </source>
</evidence>
<feature type="compositionally biased region" description="Low complexity" evidence="1">
    <location>
        <begin position="109"/>
        <end position="121"/>
    </location>
</feature>
<accession>A0A9P6Q5Z7</accession>
<comment type="caution">
    <text evidence="3">The sequence shown here is derived from an EMBL/GenBank/DDBJ whole genome shotgun (WGS) entry which is preliminary data.</text>
</comment>
<protein>
    <submittedName>
        <fullName evidence="3">Slx4p interacting protein</fullName>
    </submittedName>
</protein>
<dbReference type="InterPro" id="IPR050381">
    <property type="entry name" value="SLX1_endonuclease"/>
</dbReference>
<feature type="region of interest" description="Disordered" evidence="1">
    <location>
        <begin position="35"/>
        <end position="54"/>
    </location>
</feature>
<dbReference type="AlphaFoldDB" id="A0A9P6Q5Z7"/>
<dbReference type="OrthoDB" id="24645at2759"/>
<dbReference type="PANTHER" id="PTHR20208">
    <property type="entry name" value="STRUCTURE-SPECIFIC ENDONUCLEASE SUBUNIT SLX1"/>
    <property type="match status" value="1"/>
</dbReference>
<dbReference type="CDD" id="cd10455">
    <property type="entry name" value="GIY-YIG_SLX1"/>
    <property type="match status" value="1"/>
</dbReference>
<dbReference type="EMBL" id="JAAAJB010000218">
    <property type="protein sequence ID" value="KAG0261396.1"/>
    <property type="molecule type" value="Genomic_DNA"/>
</dbReference>
<evidence type="ECO:0000313" key="4">
    <source>
        <dbReference type="Proteomes" id="UP000807716"/>
    </source>
</evidence>
<dbReference type="PROSITE" id="PS50164">
    <property type="entry name" value="GIY_YIG"/>
    <property type="match status" value="1"/>
</dbReference>
<evidence type="ECO:0000256" key="1">
    <source>
        <dbReference type="SAM" id="MobiDB-lite"/>
    </source>
</evidence>
<sequence>MEKERDPLVPFYCCYLLASSVPRFKTHAYVGSTPDPIRRLRQHNGSLTNGAKKTSKKRPWKMMMLVHSFPTKLAALQFEWAWQNPQKSRQIKRVSGSTLQPLLVNSTPSASSSSAAVAVASQDPTSRPQRRPIATVQEKMETVFHMLHSPAWRRWQLGVYCLEPEIRDTWDRLACSPAGIRIEQACPRGLSEVRIESGSLSEFSQMVSVQTAQLRPDHHCDLHQPCL</sequence>
<gene>
    <name evidence="3" type="primary">SLX1</name>
    <name evidence="3" type="ORF">DFQ27_002981</name>
</gene>